<dbReference type="InterPro" id="IPR052157">
    <property type="entry name" value="BCAA_transport_permease"/>
</dbReference>
<evidence type="ECO:0000256" key="7">
    <source>
        <dbReference type="ARBA" id="ARBA00022989"/>
    </source>
</evidence>
<dbReference type="InterPro" id="IPR001851">
    <property type="entry name" value="ABC_transp_permease"/>
</dbReference>
<dbReference type="GO" id="GO:0042941">
    <property type="term" value="P:D-alanine transmembrane transport"/>
    <property type="evidence" value="ECO:0007669"/>
    <property type="project" value="TreeGrafter"/>
</dbReference>
<keyword evidence="2" id="KW-0813">Transport</keyword>
<dbReference type="GO" id="GO:0015808">
    <property type="term" value="P:L-alanine transport"/>
    <property type="evidence" value="ECO:0007669"/>
    <property type="project" value="TreeGrafter"/>
</dbReference>
<accession>A0A9D2NTI4</accession>
<feature type="transmembrane region" description="Helical" evidence="10">
    <location>
        <begin position="268"/>
        <end position="287"/>
    </location>
</feature>
<keyword evidence="6" id="KW-0029">Amino-acid transport</keyword>
<feature type="transmembrane region" description="Helical" evidence="10">
    <location>
        <begin position="6"/>
        <end position="27"/>
    </location>
</feature>
<comment type="caution">
    <text evidence="11">The sequence shown here is derived from an EMBL/GenBank/DDBJ whole genome shotgun (WGS) entry which is preliminary data.</text>
</comment>
<reference evidence="11" key="2">
    <citation type="submission" date="2021-04" db="EMBL/GenBank/DDBJ databases">
        <authorList>
            <person name="Gilroy R."/>
        </authorList>
    </citation>
    <scope>NUCLEOTIDE SEQUENCE</scope>
    <source>
        <strain evidence="11">ChiGjej1B1-1692</strain>
    </source>
</reference>
<evidence type="ECO:0000256" key="6">
    <source>
        <dbReference type="ARBA" id="ARBA00022970"/>
    </source>
</evidence>
<feature type="transmembrane region" description="Helical" evidence="10">
    <location>
        <begin position="93"/>
        <end position="117"/>
    </location>
</feature>
<keyword evidence="4" id="KW-0997">Cell inner membrane</keyword>
<dbReference type="GO" id="GO:0005304">
    <property type="term" value="F:L-valine transmembrane transporter activity"/>
    <property type="evidence" value="ECO:0007669"/>
    <property type="project" value="TreeGrafter"/>
</dbReference>
<feature type="transmembrane region" description="Helical" evidence="10">
    <location>
        <begin position="137"/>
        <end position="161"/>
    </location>
</feature>
<dbReference type="AlphaFoldDB" id="A0A9D2NTI4"/>
<organism evidence="11 12">
    <name type="scientific">Candidatus Mediterraneibacter faecigallinarum</name>
    <dbReference type="NCBI Taxonomy" id="2838669"/>
    <lineage>
        <taxon>Bacteria</taxon>
        <taxon>Bacillati</taxon>
        <taxon>Bacillota</taxon>
        <taxon>Clostridia</taxon>
        <taxon>Lachnospirales</taxon>
        <taxon>Lachnospiraceae</taxon>
        <taxon>Mediterraneibacter</taxon>
    </lineage>
</organism>
<keyword evidence="5 10" id="KW-0812">Transmembrane</keyword>
<dbReference type="PANTHER" id="PTHR11795:SF371">
    <property type="entry name" value="HIGH-AFFINITY BRANCHED-CHAIN AMINO ACID TRANSPORT SYSTEM PERMEASE PROTEIN LIVH"/>
    <property type="match status" value="1"/>
</dbReference>
<feature type="transmembrane region" description="Helical" evidence="10">
    <location>
        <begin position="228"/>
        <end position="256"/>
    </location>
</feature>
<evidence type="ECO:0000313" key="12">
    <source>
        <dbReference type="Proteomes" id="UP000823894"/>
    </source>
</evidence>
<dbReference type="GO" id="GO:0005886">
    <property type="term" value="C:plasma membrane"/>
    <property type="evidence" value="ECO:0007669"/>
    <property type="project" value="UniProtKB-SubCell"/>
</dbReference>
<feature type="transmembrane region" description="Helical" evidence="10">
    <location>
        <begin position="191"/>
        <end position="216"/>
    </location>
</feature>
<evidence type="ECO:0000256" key="4">
    <source>
        <dbReference type="ARBA" id="ARBA00022519"/>
    </source>
</evidence>
<evidence type="ECO:0000256" key="1">
    <source>
        <dbReference type="ARBA" id="ARBA00004651"/>
    </source>
</evidence>
<dbReference type="GO" id="GO:1903806">
    <property type="term" value="P:L-isoleucine import across plasma membrane"/>
    <property type="evidence" value="ECO:0007669"/>
    <property type="project" value="TreeGrafter"/>
</dbReference>
<dbReference type="GO" id="GO:0015188">
    <property type="term" value="F:L-isoleucine transmembrane transporter activity"/>
    <property type="evidence" value="ECO:0007669"/>
    <property type="project" value="TreeGrafter"/>
</dbReference>
<keyword evidence="7 10" id="KW-1133">Transmembrane helix</keyword>
<proteinExistence type="inferred from homology"/>
<evidence type="ECO:0000256" key="3">
    <source>
        <dbReference type="ARBA" id="ARBA00022475"/>
    </source>
</evidence>
<evidence type="ECO:0000256" key="2">
    <source>
        <dbReference type="ARBA" id="ARBA00022448"/>
    </source>
</evidence>
<keyword evidence="8 10" id="KW-0472">Membrane</keyword>
<dbReference type="Proteomes" id="UP000823894">
    <property type="component" value="Unassembled WGS sequence"/>
</dbReference>
<dbReference type="PANTHER" id="PTHR11795">
    <property type="entry name" value="BRANCHED-CHAIN AMINO ACID TRANSPORT SYSTEM PERMEASE PROTEIN LIVH"/>
    <property type="match status" value="1"/>
</dbReference>
<evidence type="ECO:0000256" key="10">
    <source>
        <dbReference type="SAM" id="Phobius"/>
    </source>
</evidence>
<reference evidence="11" key="1">
    <citation type="journal article" date="2021" name="PeerJ">
        <title>Extensive microbial diversity within the chicken gut microbiome revealed by metagenomics and culture.</title>
        <authorList>
            <person name="Gilroy R."/>
            <person name="Ravi A."/>
            <person name="Getino M."/>
            <person name="Pursley I."/>
            <person name="Horton D.L."/>
            <person name="Alikhan N.F."/>
            <person name="Baker D."/>
            <person name="Gharbi K."/>
            <person name="Hall N."/>
            <person name="Watson M."/>
            <person name="Adriaenssens E.M."/>
            <person name="Foster-Nyarko E."/>
            <person name="Jarju S."/>
            <person name="Secka A."/>
            <person name="Antonio M."/>
            <person name="Oren A."/>
            <person name="Chaudhuri R.R."/>
            <person name="La Ragione R."/>
            <person name="Hildebrand F."/>
            <person name="Pallen M.J."/>
        </authorList>
    </citation>
    <scope>NUCLEOTIDE SEQUENCE</scope>
    <source>
        <strain evidence="11">ChiGjej1B1-1692</strain>
    </source>
</reference>
<dbReference type="EMBL" id="DWWK01000065">
    <property type="protein sequence ID" value="HJC38361.1"/>
    <property type="molecule type" value="Genomic_DNA"/>
</dbReference>
<dbReference type="Pfam" id="PF02653">
    <property type="entry name" value="BPD_transp_2"/>
    <property type="match status" value="1"/>
</dbReference>
<dbReference type="GO" id="GO:0015192">
    <property type="term" value="F:L-phenylalanine transmembrane transporter activity"/>
    <property type="evidence" value="ECO:0007669"/>
    <property type="project" value="TreeGrafter"/>
</dbReference>
<evidence type="ECO:0000256" key="9">
    <source>
        <dbReference type="ARBA" id="ARBA00037998"/>
    </source>
</evidence>
<dbReference type="GO" id="GO:0015190">
    <property type="term" value="F:L-leucine transmembrane transporter activity"/>
    <property type="evidence" value="ECO:0007669"/>
    <property type="project" value="TreeGrafter"/>
</dbReference>
<protein>
    <submittedName>
        <fullName evidence="11">Branched-chain amino acid ABC transporter permease</fullName>
    </submittedName>
</protein>
<evidence type="ECO:0000313" key="11">
    <source>
        <dbReference type="EMBL" id="HJC38361.1"/>
    </source>
</evidence>
<dbReference type="CDD" id="cd06582">
    <property type="entry name" value="TM_PBP1_LivH_like"/>
    <property type="match status" value="1"/>
</dbReference>
<evidence type="ECO:0000256" key="5">
    <source>
        <dbReference type="ARBA" id="ARBA00022692"/>
    </source>
</evidence>
<name>A0A9D2NTI4_9FIRM</name>
<feature type="transmembrane region" description="Helical" evidence="10">
    <location>
        <begin position="60"/>
        <end position="81"/>
    </location>
</feature>
<sequence length="294" mass="30186">MSFISYLVNGLSLGSVYAIIALGYTMVYGIAKMLNFAHGDIIMVGAYVALLSMTQAGMPPAAAVLAAAVVCTVLGVVIERIAYKPLRNASSSLAVLITAIGVSYLLQNLALLIFGANPQTFSSVITWKGITLAEGELSISGVTIVTIAVCIVIMIALVTFVQKTKPGQAMRAVSEDKGAAQLMGINVNGTIALTFAIGSALAAIAGVLLCSAYPSLTPYTGAMPGIKAFVAAVFGGIGSIQGAFIGGLLLGIIEILGRAYISSQMADALVFAVLIIVLLVKPTGLLGKQIQEKV</sequence>
<keyword evidence="3" id="KW-1003">Cell membrane</keyword>
<gene>
    <name evidence="11" type="ORF">H9757_04780</name>
</gene>
<evidence type="ECO:0000256" key="8">
    <source>
        <dbReference type="ARBA" id="ARBA00023136"/>
    </source>
</evidence>
<comment type="similarity">
    <text evidence="9">Belongs to the binding-protein-dependent transport system permease family. LivHM subfamily.</text>
</comment>
<comment type="subcellular location">
    <subcellularLocation>
        <location evidence="1">Cell membrane</location>
        <topology evidence="1">Multi-pass membrane protein</topology>
    </subcellularLocation>
</comment>